<protein>
    <submittedName>
        <fullName evidence="1">Uncharacterized protein</fullName>
    </submittedName>
</protein>
<feature type="non-terminal residue" evidence="1">
    <location>
        <position position="338"/>
    </location>
</feature>
<keyword evidence="2" id="KW-1185">Reference proteome</keyword>
<evidence type="ECO:0000313" key="1">
    <source>
        <dbReference type="EMBL" id="SJZ66178.1"/>
    </source>
</evidence>
<sequence>MKNLFKEVFRSLFKNKATVAGLTILVFLTSGIFTLLHDTAQSMKLQYNKIKNQSVAHDLTIDLNLSTNAKAYNDGYLINGLTQANALPEAYNKPILYAEDNYKKIFNVIDLRKLDQDFISLSNFVNLEDTKDKYIKRSDFIRMYNQNKSDDEAYTSLKLDYSTPNKTLVLTNNDYIFPLYQKNTDNKFTEYKTEHKLLNTDQIHFDKEYKLNDIAYVTNPSNNEIIASQLPMMFINVNTKEATFNLSKGQNWKKTASVIEVAPSNYAEKLGFNKYQSKDYIFVRDNSLTPTLFQSNDNLNNIQNLIQSKIKLNFEYNDLFKNEYVSSLQPEYFTFKHG</sequence>
<gene>
    <name evidence="1" type="ORF">SAMN02745154_00704</name>
</gene>
<evidence type="ECO:0000313" key="2">
    <source>
        <dbReference type="Proteomes" id="UP000190389"/>
    </source>
</evidence>
<reference evidence="2" key="1">
    <citation type="submission" date="2017-02" db="EMBL/GenBank/DDBJ databases">
        <authorList>
            <person name="Varghese N."/>
            <person name="Submissions S."/>
        </authorList>
    </citation>
    <scope>NUCLEOTIDE SEQUENCE [LARGE SCALE GENOMIC DNA]</scope>
    <source>
        <strain evidence="2">ATCC 27862</strain>
    </source>
</reference>
<dbReference type="AlphaFoldDB" id="A0A1T4MHC3"/>
<dbReference type="Proteomes" id="UP000190389">
    <property type="component" value="Unassembled WGS sequence"/>
</dbReference>
<accession>A0A1T4MHC3</accession>
<dbReference type="STRING" id="171291.SAMN02745154_00704"/>
<organism evidence="1 2">
    <name type="scientific">Mycoplasmopsis verecunda</name>
    <dbReference type="NCBI Taxonomy" id="171291"/>
    <lineage>
        <taxon>Bacteria</taxon>
        <taxon>Bacillati</taxon>
        <taxon>Mycoplasmatota</taxon>
        <taxon>Mycoplasmoidales</taxon>
        <taxon>Metamycoplasmataceae</taxon>
        <taxon>Mycoplasmopsis</taxon>
    </lineage>
</organism>
<dbReference type="EMBL" id="FUXF01000045">
    <property type="protein sequence ID" value="SJZ66178.1"/>
    <property type="molecule type" value="Genomic_DNA"/>
</dbReference>
<name>A0A1T4MHC3_9BACT</name>
<proteinExistence type="predicted"/>